<dbReference type="PANTHER" id="PTHR43194">
    <property type="entry name" value="HYDROLASE ALPHA/BETA FOLD FAMILY"/>
    <property type="match status" value="1"/>
</dbReference>
<accession>A0A6J4H2S8</accession>
<dbReference type="Gene3D" id="3.40.50.1820">
    <property type="entry name" value="alpha/beta hydrolase"/>
    <property type="match status" value="1"/>
</dbReference>
<dbReference type="InterPro" id="IPR000073">
    <property type="entry name" value="AB_hydrolase_1"/>
</dbReference>
<sequence length="294" mass="31911">MDLPSPDRAGFVDLGRMRLRVWEWGDEAAPPVVCIHGAYDHGRMWDGFAPHLVELGYRVLAPDLRGHGDSGRLSSGHTFAATALDLALLIREAGSPAGLVGHSFGGGEALMVAGVWPELVRWVVDLDGLGPPASAFEQLDLVEGVHRGLAAAERATTGRARVYETVEEMVDRRAAINTRLPRPWVEHLVRHGSRQVEGGWVWKADPLFSVGLPSPFGPGFIEAEHALVERPVLVLTGGEHDTWSDLSPAEVEERLAYLADVRHEVVAGAGHYVHVEQPAVVVEALRRFVAEVGP</sequence>
<gene>
    <name evidence="2" type="ORF">AVDCRST_MAG20-37</name>
</gene>
<dbReference type="GO" id="GO:0003824">
    <property type="term" value="F:catalytic activity"/>
    <property type="evidence" value="ECO:0007669"/>
    <property type="project" value="InterPro"/>
</dbReference>
<dbReference type="AlphaFoldDB" id="A0A6J4H2S8"/>
<dbReference type="EMBL" id="CADCSY010000006">
    <property type="protein sequence ID" value="CAA9210970.1"/>
    <property type="molecule type" value="Genomic_DNA"/>
</dbReference>
<dbReference type="Pfam" id="PF12697">
    <property type="entry name" value="Abhydrolase_6"/>
    <property type="match status" value="1"/>
</dbReference>
<dbReference type="InterPro" id="IPR000639">
    <property type="entry name" value="Epox_hydrolase-like"/>
</dbReference>
<evidence type="ECO:0000259" key="1">
    <source>
        <dbReference type="Pfam" id="PF12697"/>
    </source>
</evidence>
<dbReference type="PRINTS" id="PR00111">
    <property type="entry name" value="ABHYDROLASE"/>
</dbReference>
<proteinExistence type="predicted"/>
<protein>
    <recommendedName>
        <fullName evidence="1">AB hydrolase-1 domain-containing protein</fullName>
    </recommendedName>
</protein>
<name>A0A6J4H2S8_9ACTN</name>
<feature type="domain" description="AB hydrolase-1" evidence="1">
    <location>
        <begin position="32"/>
        <end position="284"/>
    </location>
</feature>
<organism evidence="2">
    <name type="scientific">uncultured Acidimicrobiales bacterium</name>
    <dbReference type="NCBI Taxonomy" id="310071"/>
    <lineage>
        <taxon>Bacteria</taxon>
        <taxon>Bacillati</taxon>
        <taxon>Actinomycetota</taxon>
        <taxon>Acidimicrobiia</taxon>
        <taxon>Acidimicrobiales</taxon>
        <taxon>environmental samples</taxon>
    </lineage>
</organism>
<evidence type="ECO:0000313" key="2">
    <source>
        <dbReference type="EMBL" id="CAA9210970.1"/>
    </source>
</evidence>
<dbReference type="PANTHER" id="PTHR43194:SF2">
    <property type="entry name" value="PEROXISOMAL MEMBRANE PROTEIN LPX1"/>
    <property type="match status" value="1"/>
</dbReference>
<dbReference type="SUPFAM" id="SSF53474">
    <property type="entry name" value="alpha/beta-Hydrolases"/>
    <property type="match status" value="1"/>
</dbReference>
<dbReference type="PRINTS" id="PR00412">
    <property type="entry name" value="EPOXHYDRLASE"/>
</dbReference>
<dbReference type="InterPro" id="IPR029058">
    <property type="entry name" value="AB_hydrolase_fold"/>
</dbReference>
<reference evidence="2" key="1">
    <citation type="submission" date="2020-02" db="EMBL/GenBank/DDBJ databases">
        <authorList>
            <person name="Meier V. D."/>
        </authorList>
    </citation>
    <scope>NUCLEOTIDE SEQUENCE</scope>
    <source>
        <strain evidence="2">AVDCRST_MAG20</strain>
    </source>
</reference>
<dbReference type="InterPro" id="IPR050228">
    <property type="entry name" value="Carboxylesterase_BioH"/>
</dbReference>